<reference evidence="2 3" key="1">
    <citation type="journal article" date="2016" name="Nat. Commun.">
        <title>Thousands of microbial genomes shed light on interconnected biogeochemical processes in an aquifer system.</title>
        <authorList>
            <person name="Anantharaman K."/>
            <person name="Brown C.T."/>
            <person name="Hug L.A."/>
            <person name="Sharon I."/>
            <person name="Castelle C.J."/>
            <person name="Probst A.J."/>
            <person name="Thomas B.C."/>
            <person name="Singh A."/>
            <person name="Wilkins M.J."/>
            <person name="Karaoz U."/>
            <person name="Brodie E.L."/>
            <person name="Williams K.H."/>
            <person name="Hubbard S.S."/>
            <person name="Banfield J.F."/>
        </authorList>
    </citation>
    <scope>NUCLEOTIDE SEQUENCE [LARGE SCALE GENOMIC DNA]</scope>
</reference>
<accession>A0A1F6DCC0</accession>
<feature type="compositionally biased region" description="Acidic residues" evidence="1">
    <location>
        <begin position="994"/>
        <end position="1014"/>
    </location>
</feature>
<feature type="region of interest" description="Disordered" evidence="1">
    <location>
        <begin position="993"/>
        <end position="1014"/>
    </location>
</feature>
<comment type="caution">
    <text evidence="2">The sequence shown here is derived from an EMBL/GenBank/DDBJ whole genome shotgun (WGS) entry which is preliminary data.</text>
</comment>
<proteinExistence type="predicted"/>
<dbReference type="Proteomes" id="UP000178794">
    <property type="component" value="Unassembled WGS sequence"/>
</dbReference>
<organism evidence="2 3">
    <name type="scientific">Candidatus Kaiserbacteria bacterium RIFCSPHIGHO2_02_FULL_50_50</name>
    <dbReference type="NCBI Taxonomy" id="1798492"/>
    <lineage>
        <taxon>Bacteria</taxon>
        <taxon>Candidatus Kaiseribacteriota</taxon>
    </lineage>
</organism>
<dbReference type="AlphaFoldDB" id="A0A1F6DCC0"/>
<evidence type="ECO:0000313" key="3">
    <source>
        <dbReference type="Proteomes" id="UP000178794"/>
    </source>
</evidence>
<evidence type="ECO:0000256" key="1">
    <source>
        <dbReference type="SAM" id="MobiDB-lite"/>
    </source>
</evidence>
<dbReference type="STRING" id="1798492.A3C89_03720"/>
<name>A0A1F6DCC0_9BACT</name>
<dbReference type="EMBL" id="MFLF01000021">
    <property type="protein sequence ID" value="OGG58967.1"/>
    <property type="molecule type" value="Genomic_DNA"/>
</dbReference>
<protein>
    <submittedName>
        <fullName evidence="2">Uncharacterized protein</fullName>
    </submittedName>
</protein>
<evidence type="ECO:0000313" key="2">
    <source>
        <dbReference type="EMBL" id="OGG58967.1"/>
    </source>
</evidence>
<gene>
    <name evidence="2" type="ORF">A3C89_03720</name>
</gene>
<sequence length="1014" mass="114625">MESFKALANLEAKPEVAEEVRDVAYLQHALKNWKEGDTLFSVEDAETLLLPRWGHHTLINNLEKFQGIDQAYIAENVASTGEYGMSLIGQNIEKFDEYSLSKEVVLKVFLPFRPWKIMENLDKVKKEDHRELAIYLLTKTREAKIVVENLKKFSDEDYAYVLNFLIENRNINNGYYLQYCKDGTVPKEIAEEIINSGDAQYLIHRIKKFADIDQLDFCNKYIQSGFGDRLAREIHNIDIAHHAEVARMLIASDNTSSVCEYFEEFQNVELQDILPAIKHARDWVSLVEEAKKFPGQEKLLLSAILKADNYSFNSFLIGKPLLRFLSVDDVAGLIEKNDSIKSIYQGCAEDAPERDSVSQIIFALDFYTENRNSLQNFKNASLGTEIAISFIRNDDAHRVVEHERKFKKFNKQIFDTALELSEYGLATRCLDENVLSGVPLEELQKIIASNERLSSLCHSLEQIIPKADLLGRLTAALAIASSEIDENVSIERIKQSPFLGVHFTINPRMAGRLIAKIPEFDEVAQEHLAQLHAPGAYEYHSDFRNPAMREALLAAGYNFKDSRAEDTQDEISSTQTLNMLTPEIRQGNIAKLREYKSNPQILDVLARSGVDAERWLQYPQESRFNLAGDGSELLSAQIKSPLNRIVSELVGKLVGSFKEQFRQHIPKDSKLPQSLDAKYIDLTAKLTKVTEAHALEQDTQKRAGMEKGIAQLTKALAAYVSPAMQDTFFGELSGLETLGRALTENMLEAQRLQESTVERNREYYRTIKELDVVISQQAASIIQRFEKVVAMVDATAKELNMSYDLFESKELFEHFKEDAAAIQSIKESFAYGESNSLTGREITIGICNRNPYSSLYIGNYTGCCVSIEGGMHGGESPICDYLSDLGMQLVVAVDTTDSEKPLPVAVAWCYIGENNENNKPVFQIDNIEANTGYTDKYHEQFTSEMGQYLRKYADALHLPLYQGGANNDLTVAPIASADKLGRIYNRPDGYYLEAEGDDYEGDDGNEDEDDVYQW</sequence>